<reference evidence="3" key="1">
    <citation type="journal article" date="2019" name="Int. J. Syst. Evol. Microbiol.">
        <title>The Global Catalogue of Microorganisms (GCM) 10K type strain sequencing project: providing services to taxonomists for standard genome sequencing and annotation.</title>
        <authorList>
            <consortium name="The Broad Institute Genomics Platform"/>
            <consortium name="The Broad Institute Genome Sequencing Center for Infectious Disease"/>
            <person name="Wu L."/>
            <person name="Ma J."/>
        </authorList>
    </citation>
    <scope>NUCLEOTIDE SEQUENCE [LARGE SCALE GENOMIC DNA]</scope>
    <source>
        <strain evidence="3">KCTC 52473</strain>
    </source>
</reference>
<keyword evidence="3" id="KW-1185">Reference proteome</keyword>
<feature type="signal peptide" evidence="1">
    <location>
        <begin position="1"/>
        <end position="33"/>
    </location>
</feature>
<dbReference type="RefSeq" id="WP_376920337.1">
    <property type="nucleotide sequence ID" value="NZ_JBHRSW010000018.1"/>
</dbReference>
<evidence type="ECO:0000313" key="3">
    <source>
        <dbReference type="Proteomes" id="UP001595478"/>
    </source>
</evidence>
<dbReference type="Proteomes" id="UP001595478">
    <property type="component" value="Unassembled WGS sequence"/>
</dbReference>
<evidence type="ECO:0000313" key="2">
    <source>
        <dbReference type="EMBL" id="MFC3122204.1"/>
    </source>
</evidence>
<name>A0ABV7FPF7_9ALTE</name>
<organism evidence="2 3">
    <name type="scientific">Agaribacter flavus</name>
    <dbReference type="NCBI Taxonomy" id="1902781"/>
    <lineage>
        <taxon>Bacteria</taxon>
        <taxon>Pseudomonadati</taxon>
        <taxon>Pseudomonadota</taxon>
        <taxon>Gammaproteobacteria</taxon>
        <taxon>Alteromonadales</taxon>
        <taxon>Alteromonadaceae</taxon>
        <taxon>Agaribacter</taxon>
    </lineage>
</organism>
<dbReference type="Pfam" id="PF02643">
    <property type="entry name" value="DUF192"/>
    <property type="match status" value="1"/>
</dbReference>
<dbReference type="InterPro" id="IPR038695">
    <property type="entry name" value="Saro_0823-like_sf"/>
</dbReference>
<dbReference type="PANTHER" id="PTHR37953">
    <property type="entry name" value="UPF0127 PROTEIN MJ1496"/>
    <property type="match status" value="1"/>
</dbReference>
<proteinExistence type="predicted"/>
<comment type="caution">
    <text evidence="2">The sequence shown here is derived from an EMBL/GenBank/DDBJ whole genome shotgun (WGS) entry which is preliminary data.</text>
</comment>
<keyword evidence="1" id="KW-0732">Signal</keyword>
<feature type="chain" id="PRO_5046123440" evidence="1">
    <location>
        <begin position="34"/>
        <end position="168"/>
    </location>
</feature>
<dbReference type="PANTHER" id="PTHR37953:SF1">
    <property type="entry name" value="UPF0127 PROTEIN MJ1496"/>
    <property type="match status" value="1"/>
</dbReference>
<protein>
    <submittedName>
        <fullName evidence="2">DUF192 domain-containing protein</fullName>
    </submittedName>
</protein>
<evidence type="ECO:0000256" key="1">
    <source>
        <dbReference type="SAM" id="SignalP"/>
    </source>
</evidence>
<dbReference type="InterPro" id="IPR003795">
    <property type="entry name" value="DUF192"/>
</dbReference>
<dbReference type="EMBL" id="JBHRSW010000018">
    <property type="protein sequence ID" value="MFC3122204.1"/>
    <property type="molecule type" value="Genomic_DNA"/>
</dbReference>
<dbReference type="Gene3D" id="2.60.120.1140">
    <property type="entry name" value="Protein of unknown function DUF192"/>
    <property type="match status" value="1"/>
</dbReference>
<accession>A0ABV7FPF7</accession>
<gene>
    <name evidence="2" type="ORF">ACFOHL_11290</name>
</gene>
<sequence length="168" mass="18832">MMKNINLLTLLVQRSANVALLTMCCLCAFSVSALEEGKNTQSAEDLVSLSINNISIEVEYADEAHERQLGLMFRKEMCADCGMLFKFDQIRYASMWMKNTYIPLDVAYINAFGKITDIKAMEPENLSSIQSSVPILYALEMNQGWFESKGISVGDIVVLPLDVRQDSL</sequence>